<dbReference type="Proteomes" id="UP000245629">
    <property type="component" value="Plasmid unnamed3"/>
</dbReference>
<keyword evidence="2" id="KW-0614">Plasmid</keyword>
<organism evidence="2 3">
    <name type="scientific">Azospirillum thermophilum</name>
    <dbReference type="NCBI Taxonomy" id="2202148"/>
    <lineage>
        <taxon>Bacteria</taxon>
        <taxon>Pseudomonadati</taxon>
        <taxon>Pseudomonadota</taxon>
        <taxon>Alphaproteobacteria</taxon>
        <taxon>Rhodospirillales</taxon>
        <taxon>Azospirillaceae</taxon>
        <taxon>Azospirillum</taxon>
    </lineage>
</organism>
<accession>A0A2S2CZF0</accession>
<dbReference type="EMBL" id="CP029358">
    <property type="protein sequence ID" value="AWK89886.1"/>
    <property type="molecule type" value="Genomic_DNA"/>
</dbReference>
<gene>
    <name evidence="2" type="ORF">DEW08_28105</name>
</gene>
<dbReference type="KEGG" id="azz:DEW08_28105"/>
<evidence type="ECO:0000313" key="2">
    <source>
        <dbReference type="EMBL" id="AWK89886.1"/>
    </source>
</evidence>
<reference evidence="3" key="1">
    <citation type="submission" date="2018-05" db="EMBL/GenBank/DDBJ databases">
        <title>Azospirillum thermophila sp. nov., a novel isolated from hot spring.</title>
        <authorList>
            <person name="Zhao Z."/>
        </authorList>
    </citation>
    <scope>NUCLEOTIDE SEQUENCE [LARGE SCALE GENOMIC DNA]</scope>
    <source>
        <strain evidence="3">CFH 70021</strain>
        <plasmid evidence="3">unnamed3</plasmid>
    </source>
</reference>
<feature type="compositionally biased region" description="Polar residues" evidence="1">
    <location>
        <begin position="402"/>
        <end position="413"/>
    </location>
</feature>
<protein>
    <submittedName>
        <fullName evidence="2">Uncharacterized protein</fullName>
    </submittedName>
</protein>
<geneLocation type="plasmid" evidence="2 3">
    <name>unnamed3</name>
</geneLocation>
<keyword evidence="3" id="KW-1185">Reference proteome</keyword>
<feature type="region of interest" description="Disordered" evidence="1">
    <location>
        <begin position="386"/>
        <end position="413"/>
    </location>
</feature>
<sequence>MSGAAGSNPHRSFRYTPGSSANTFERLFSVVVTHTYYTQEAGLCRDLCFAPDGATAKLMTSLGLLFKAERTGFSVLVQRSAVAGLADYLRRQARDGAGLPEYWSRLTFLMTMDNPLFIGITALPIDTKPTAVNLYGNNMSAHVEGETAVLPPGSFMDAGALYPVVGAELSLTVPPDARIVTLADISGTIVHRYRIGHRGGTGDRQITIDLGQFTHGFYTIDIRGALHQPVRTGDYPRSVLYVPTRPLTMGVLDFLFTRPTPEAGGVYPLPPLTGSGPVTLPAKPPVYRLPFDARSTYWQYYVVSQDPAGDLEHLSIKDMTAVGKGTSFRQHSHPVRLPDGASAILFEAQDALPLRQKSPQKFRLTGQRRDSNHHVNDILVSRLPVAPPSPVWPAPDTGQSGGSLSDGQVSRSPATDGLSEIFVYV</sequence>
<evidence type="ECO:0000256" key="1">
    <source>
        <dbReference type="SAM" id="MobiDB-lite"/>
    </source>
</evidence>
<dbReference type="OrthoDB" id="7548514at2"/>
<name>A0A2S2CZF0_9PROT</name>
<evidence type="ECO:0000313" key="3">
    <source>
        <dbReference type="Proteomes" id="UP000245629"/>
    </source>
</evidence>
<dbReference type="RefSeq" id="WP_109333632.1">
    <property type="nucleotide sequence ID" value="NZ_CP029358.1"/>
</dbReference>
<proteinExistence type="predicted"/>
<dbReference type="AlphaFoldDB" id="A0A2S2CZF0"/>